<dbReference type="AlphaFoldDB" id="A0A6C0U4X0"/>
<evidence type="ECO:0000256" key="2">
    <source>
        <dbReference type="ARBA" id="ARBA00022842"/>
    </source>
</evidence>
<evidence type="ECO:0000256" key="1">
    <source>
        <dbReference type="ARBA" id="ARBA00022679"/>
    </source>
</evidence>
<accession>A0A6C0U4X0</accession>
<gene>
    <name evidence="3" type="ORF">G3T16_02860</name>
</gene>
<dbReference type="SUPFAM" id="SSF142338">
    <property type="entry name" value="CofD-like"/>
    <property type="match status" value="1"/>
</dbReference>
<dbReference type="HAMAP" id="MF_01257">
    <property type="entry name" value="CofD"/>
    <property type="match status" value="1"/>
</dbReference>
<reference evidence="3 4" key="1">
    <citation type="submission" date="2020-02" db="EMBL/GenBank/DDBJ databases">
        <title>Genome sequencing for Kineobactrum sp. M2.</title>
        <authorList>
            <person name="Park S.-J."/>
        </authorList>
    </citation>
    <scope>NUCLEOTIDE SEQUENCE [LARGE SCALE GENOMIC DNA]</scope>
    <source>
        <strain evidence="3 4">M2</strain>
    </source>
</reference>
<name>A0A6C0U4X0_9GAMM</name>
<dbReference type="PANTHER" id="PTHR43007:SF1">
    <property type="entry name" value="2-PHOSPHO-L-LACTATE TRANSFERASE"/>
    <property type="match status" value="1"/>
</dbReference>
<evidence type="ECO:0000313" key="4">
    <source>
        <dbReference type="Proteomes" id="UP000477680"/>
    </source>
</evidence>
<dbReference type="InterPro" id="IPR010115">
    <property type="entry name" value="FbiA/CofD"/>
</dbReference>
<organism evidence="3 4">
    <name type="scientific">Kineobactrum salinum</name>
    <dbReference type="NCBI Taxonomy" id="2708301"/>
    <lineage>
        <taxon>Bacteria</taxon>
        <taxon>Pseudomonadati</taxon>
        <taxon>Pseudomonadota</taxon>
        <taxon>Gammaproteobacteria</taxon>
        <taxon>Cellvibrionales</taxon>
        <taxon>Halieaceae</taxon>
        <taxon>Kineobactrum</taxon>
    </lineage>
</organism>
<dbReference type="EMBL" id="CP048711">
    <property type="protein sequence ID" value="QIB64494.1"/>
    <property type="molecule type" value="Genomic_DNA"/>
</dbReference>
<dbReference type="RefSeq" id="WP_163493744.1">
    <property type="nucleotide sequence ID" value="NZ_CP048711.1"/>
</dbReference>
<dbReference type="KEGG" id="kim:G3T16_02860"/>
<protein>
    <submittedName>
        <fullName evidence="3">2-phospho-L-lactate transferase</fullName>
        <ecNumber evidence="3">2.7.8.28</ecNumber>
    </submittedName>
</protein>
<sequence>MRGTDASILALSGGVGGAKLCLGLADVLPPAALHIASNTADDFEHLGLTICPDIDTVLYTLAGVSNQRQGWGLEGESWQVLAALESLSADTWFRLGDRDLATHLWRTGQLAAGCSLSTLTAELARRLGVTARLYPMSDDRVSTVVHSDEGDLPFQHYFVRRQCQPRVGGFSFAGLAEARLQADIVALCRQQAVSGVIICPSNPFVSVAPILQLDGCWQLLRELRGPVLAVCPIVGGRAIKGPAAKMMAELALPVTALGVAEYYARHYPGLVDIFVIDHSDATLAADIQMLGMEVRVTATVMQTRADKQALAQDCLQQVLG</sequence>
<dbReference type="Gene3D" id="3.40.50.10680">
    <property type="entry name" value="CofD-like domains"/>
    <property type="match status" value="1"/>
</dbReference>
<dbReference type="InterPro" id="IPR038136">
    <property type="entry name" value="CofD-like_dom_sf"/>
</dbReference>
<dbReference type="GO" id="GO:0000287">
    <property type="term" value="F:magnesium ion binding"/>
    <property type="evidence" value="ECO:0007669"/>
    <property type="project" value="InterPro"/>
</dbReference>
<dbReference type="GO" id="GO:0043743">
    <property type="term" value="F:LPPG:FO 2-phospho-L-lactate transferase activity"/>
    <property type="evidence" value="ECO:0007669"/>
    <property type="project" value="UniProtKB-EC"/>
</dbReference>
<dbReference type="Proteomes" id="UP000477680">
    <property type="component" value="Chromosome"/>
</dbReference>
<dbReference type="NCBIfam" id="TIGR01819">
    <property type="entry name" value="F420_cofD"/>
    <property type="match status" value="1"/>
</dbReference>
<dbReference type="PANTHER" id="PTHR43007">
    <property type="entry name" value="2-PHOSPHO-L-LACTATE TRANSFERASE"/>
    <property type="match status" value="1"/>
</dbReference>
<keyword evidence="1 3" id="KW-0808">Transferase</keyword>
<dbReference type="Gene3D" id="1.10.8.240">
    <property type="entry name" value="CofD-like domain"/>
    <property type="match status" value="1"/>
</dbReference>
<evidence type="ECO:0000313" key="3">
    <source>
        <dbReference type="EMBL" id="QIB64494.1"/>
    </source>
</evidence>
<keyword evidence="4" id="KW-1185">Reference proteome</keyword>
<dbReference type="EC" id="2.7.8.28" evidence="3"/>
<keyword evidence="2" id="KW-0460">Magnesium</keyword>
<dbReference type="CDD" id="cd07186">
    <property type="entry name" value="CofD_like"/>
    <property type="match status" value="1"/>
</dbReference>
<dbReference type="Pfam" id="PF01933">
    <property type="entry name" value="CofD"/>
    <property type="match status" value="1"/>
</dbReference>
<dbReference type="InterPro" id="IPR002882">
    <property type="entry name" value="CofD"/>
</dbReference>
<proteinExistence type="inferred from homology"/>